<organism evidence="8 9">
    <name type="scientific">Thiohalocapsa halophila</name>
    <dbReference type="NCBI Taxonomy" id="69359"/>
    <lineage>
        <taxon>Bacteria</taxon>
        <taxon>Pseudomonadati</taxon>
        <taxon>Pseudomonadota</taxon>
        <taxon>Gammaproteobacteria</taxon>
        <taxon>Chromatiales</taxon>
        <taxon>Chromatiaceae</taxon>
        <taxon>Thiohalocapsa</taxon>
    </lineage>
</organism>
<dbReference type="Pfam" id="PF00698">
    <property type="entry name" value="Acyl_transf_1"/>
    <property type="match status" value="1"/>
</dbReference>
<dbReference type="InterPro" id="IPR004410">
    <property type="entry name" value="Malonyl_CoA-ACP_transAc_FabD"/>
</dbReference>
<accession>A0ABS1CMI4</accession>
<feature type="domain" description="Malonyl-CoA:ACP transacylase (MAT)" evidence="7">
    <location>
        <begin position="9"/>
        <end position="304"/>
    </location>
</feature>
<dbReference type="InterPro" id="IPR014043">
    <property type="entry name" value="Acyl_transferase_dom"/>
</dbReference>
<evidence type="ECO:0000256" key="6">
    <source>
        <dbReference type="PIRNR" id="PIRNR000446"/>
    </source>
</evidence>
<dbReference type="SUPFAM" id="SSF52151">
    <property type="entry name" value="FabD/lysophospholipase-like"/>
    <property type="match status" value="1"/>
</dbReference>
<evidence type="ECO:0000256" key="4">
    <source>
        <dbReference type="ARBA" id="ARBA00023315"/>
    </source>
</evidence>
<comment type="caution">
    <text evidence="8">The sequence shown here is derived from an EMBL/GenBank/DDBJ whole genome shotgun (WGS) entry which is preliminary data.</text>
</comment>
<evidence type="ECO:0000313" key="9">
    <source>
        <dbReference type="Proteomes" id="UP000748752"/>
    </source>
</evidence>
<reference evidence="8 9" key="1">
    <citation type="journal article" date="2020" name="Microorganisms">
        <title>Osmotic Adaptation and Compatible Solute Biosynthesis of Phototrophic Bacteria as Revealed from Genome Analyses.</title>
        <authorList>
            <person name="Imhoff J.F."/>
            <person name="Rahn T."/>
            <person name="Kunzel S."/>
            <person name="Keller A."/>
            <person name="Neulinger S.C."/>
        </authorList>
    </citation>
    <scope>NUCLEOTIDE SEQUENCE [LARGE SCALE GENOMIC DNA]</scope>
    <source>
        <strain evidence="8 9">DSM 6210</strain>
    </source>
</reference>
<keyword evidence="4 6" id="KW-0012">Acyltransferase</keyword>
<name>A0ABS1CMI4_9GAMM</name>
<comment type="catalytic activity">
    <reaction evidence="5 6">
        <text>holo-[ACP] + malonyl-CoA = malonyl-[ACP] + CoA</text>
        <dbReference type="Rhea" id="RHEA:41792"/>
        <dbReference type="Rhea" id="RHEA-COMP:9623"/>
        <dbReference type="Rhea" id="RHEA-COMP:9685"/>
        <dbReference type="ChEBI" id="CHEBI:57287"/>
        <dbReference type="ChEBI" id="CHEBI:57384"/>
        <dbReference type="ChEBI" id="CHEBI:64479"/>
        <dbReference type="ChEBI" id="CHEBI:78449"/>
        <dbReference type="EC" id="2.3.1.39"/>
    </reaction>
</comment>
<dbReference type="InterPro" id="IPR001227">
    <property type="entry name" value="Ac_transferase_dom_sf"/>
</dbReference>
<evidence type="ECO:0000259" key="7">
    <source>
        <dbReference type="SMART" id="SM00827"/>
    </source>
</evidence>
<dbReference type="NCBIfam" id="TIGR00128">
    <property type="entry name" value="fabD"/>
    <property type="match status" value="1"/>
</dbReference>
<dbReference type="SUPFAM" id="SSF55048">
    <property type="entry name" value="Probable ACP-binding domain of malonyl-CoA ACP transacylase"/>
    <property type="match status" value="1"/>
</dbReference>
<evidence type="ECO:0000313" key="8">
    <source>
        <dbReference type="EMBL" id="MBK1633137.1"/>
    </source>
</evidence>
<dbReference type="EC" id="2.3.1.39" evidence="1 6"/>
<keyword evidence="3 6" id="KW-0808">Transferase</keyword>
<dbReference type="PANTHER" id="PTHR42681:SF1">
    <property type="entry name" value="MALONYL-COA-ACYL CARRIER PROTEIN TRANSACYLASE, MITOCHONDRIAL"/>
    <property type="match status" value="1"/>
</dbReference>
<evidence type="ECO:0000256" key="5">
    <source>
        <dbReference type="ARBA" id="ARBA00048462"/>
    </source>
</evidence>
<comment type="similarity">
    <text evidence="6">Belongs to the fabD family.</text>
</comment>
<dbReference type="EMBL" id="NRRV01000069">
    <property type="protein sequence ID" value="MBK1633137.1"/>
    <property type="molecule type" value="Genomic_DNA"/>
</dbReference>
<gene>
    <name evidence="8" type="primary">fabD</name>
    <name evidence="8" type="ORF">CKO31_20755</name>
</gene>
<dbReference type="InterPro" id="IPR050858">
    <property type="entry name" value="Mal-CoA-ACP_Trans/PKS_FabD"/>
</dbReference>
<dbReference type="Proteomes" id="UP000748752">
    <property type="component" value="Unassembled WGS sequence"/>
</dbReference>
<evidence type="ECO:0000256" key="1">
    <source>
        <dbReference type="ARBA" id="ARBA00013258"/>
    </source>
</evidence>
<evidence type="ECO:0000256" key="3">
    <source>
        <dbReference type="ARBA" id="ARBA00022679"/>
    </source>
</evidence>
<dbReference type="PANTHER" id="PTHR42681">
    <property type="entry name" value="MALONYL-COA-ACYL CARRIER PROTEIN TRANSACYLASE, MITOCHONDRIAL"/>
    <property type="match status" value="1"/>
</dbReference>
<evidence type="ECO:0000256" key="2">
    <source>
        <dbReference type="ARBA" id="ARBA00018953"/>
    </source>
</evidence>
<dbReference type="InterPro" id="IPR016036">
    <property type="entry name" value="Malonyl_transacylase_ACP-bd"/>
</dbReference>
<dbReference type="SMART" id="SM00827">
    <property type="entry name" value="PKS_AT"/>
    <property type="match status" value="1"/>
</dbReference>
<dbReference type="InterPro" id="IPR016035">
    <property type="entry name" value="Acyl_Trfase/lysoPLipase"/>
</dbReference>
<sequence length="315" mass="31903">MTAATLAMLFPGQGSQSVGMLADLAAAQPEVRTTFAEASEVLGRDLWSIAAEGPAEALDRTENTQPAMLAAGVAVWRCWQARGGPVPAAMAGHSLGEYSALVCAGALDFTDAVGLVAERARLMQAAVPAGTGAMAAILGLDDDQVRTVCAEQAGGEVLEPVNFNAPGQVVIAGHKAAVERGAAAAKAAGAKRAVVLAVSVPSHCALMQDAAAELAERLAATPLRAPAVPVLHNASAAPAADVETLRQLLAQQIHSPVRWVETVRALAAMGITTAVEAGPGKVLTGLGKRIDKTLTTLPVLDPAGLDQALEATANA</sequence>
<dbReference type="InterPro" id="IPR024925">
    <property type="entry name" value="Malonyl_CoA-ACP_transAc"/>
</dbReference>
<dbReference type="PIRSF" id="PIRSF000446">
    <property type="entry name" value="Mct"/>
    <property type="match status" value="1"/>
</dbReference>
<keyword evidence="9" id="KW-1185">Reference proteome</keyword>
<proteinExistence type="inferred from homology"/>
<dbReference type="Gene3D" id="3.30.70.250">
    <property type="entry name" value="Malonyl-CoA ACP transacylase, ACP-binding"/>
    <property type="match status" value="1"/>
</dbReference>
<dbReference type="Gene3D" id="3.40.366.10">
    <property type="entry name" value="Malonyl-Coenzyme A Acyl Carrier Protein, domain 2"/>
    <property type="match status" value="1"/>
</dbReference>
<protein>
    <recommendedName>
        <fullName evidence="2 6">Malonyl CoA-acyl carrier protein transacylase</fullName>
        <ecNumber evidence="1 6">2.3.1.39</ecNumber>
    </recommendedName>
</protein>
<dbReference type="RefSeq" id="WP_200241149.1">
    <property type="nucleotide sequence ID" value="NZ_NRRV01000069.1"/>
</dbReference>